<feature type="compositionally biased region" description="Basic and acidic residues" evidence="5">
    <location>
        <begin position="57"/>
        <end position="95"/>
    </location>
</feature>
<evidence type="ECO:0000313" key="7">
    <source>
        <dbReference type="EMBL" id="MEP1057134.1"/>
    </source>
</evidence>
<keyword evidence="3 7" id="KW-0808">Transferase</keyword>
<dbReference type="NCBIfam" id="TIGR01575">
    <property type="entry name" value="rimI"/>
    <property type="match status" value="1"/>
</dbReference>
<dbReference type="GO" id="GO:0005840">
    <property type="term" value="C:ribosome"/>
    <property type="evidence" value="ECO:0007669"/>
    <property type="project" value="UniProtKB-KW"/>
</dbReference>
<dbReference type="InterPro" id="IPR000182">
    <property type="entry name" value="GNAT_dom"/>
</dbReference>
<dbReference type="CDD" id="cd04301">
    <property type="entry name" value="NAT_SF"/>
    <property type="match status" value="1"/>
</dbReference>
<evidence type="ECO:0000256" key="1">
    <source>
        <dbReference type="ARBA" id="ARBA00005395"/>
    </source>
</evidence>
<organism evidence="7 8">
    <name type="scientific">Stenomitos frigidus AS-A4</name>
    <dbReference type="NCBI Taxonomy" id="2933935"/>
    <lineage>
        <taxon>Bacteria</taxon>
        <taxon>Bacillati</taxon>
        <taxon>Cyanobacteriota</taxon>
        <taxon>Cyanophyceae</taxon>
        <taxon>Leptolyngbyales</taxon>
        <taxon>Leptolyngbyaceae</taxon>
        <taxon>Stenomitos</taxon>
    </lineage>
</organism>
<dbReference type="EMBL" id="JAMPLM010000001">
    <property type="protein sequence ID" value="MEP1057134.1"/>
    <property type="molecule type" value="Genomic_DNA"/>
</dbReference>
<feature type="region of interest" description="Disordered" evidence="5">
    <location>
        <begin position="57"/>
        <end position="96"/>
    </location>
</feature>
<reference evidence="7 8" key="1">
    <citation type="submission" date="2022-04" db="EMBL/GenBank/DDBJ databases">
        <title>Positive selection, recombination, and allopatry shape intraspecific diversity of widespread and dominant cyanobacteria.</title>
        <authorList>
            <person name="Wei J."/>
            <person name="Shu W."/>
            <person name="Hu C."/>
        </authorList>
    </citation>
    <scope>NUCLEOTIDE SEQUENCE [LARGE SCALE GENOMIC DNA]</scope>
    <source>
        <strain evidence="7 8">AS-A4</strain>
    </source>
</reference>
<protein>
    <submittedName>
        <fullName evidence="7">Ribosomal protein S18-alanine N-acetyltransferase</fullName>
        <ecNumber evidence="7">2.3.1.266</ecNumber>
    </submittedName>
</protein>
<dbReference type="PROSITE" id="PS51186">
    <property type="entry name" value="GNAT"/>
    <property type="match status" value="1"/>
</dbReference>
<sequence length="257" mass="28988">MTFLALQPLSLDLLPAAVALDQRCFGGLWTLDSYQRELESPNSELLVVVEKAEGRLPKASADRRQETGDRRQRAGDRRQEAEGAREAEGAKEQKYLDSTLEISPSETLREQNSKLSPPLPMPHSLLSTPLVGLGCYWAILEEAHITMLAIDPVYQRQGLGQTLLYALIASAHARGLERATLEVRVSNASALALYQKFDFREAGRRRRYYPDNGEDALVLWRGGIQTPEFSGHLRDWQQQVYDRLCKAGWQLDIDSHQ</sequence>
<evidence type="ECO:0000256" key="5">
    <source>
        <dbReference type="SAM" id="MobiDB-lite"/>
    </source>
</evidence>
<dbReference type="PANTHER" id="PTHR43420:SF44">
    <property type="entry name" value="ACETYLTRANSFERASE YPEA"/>
    <property type="match status" value="1"/>
</dbReference>
<evidence type="ECO:0000259" key="6">
    <source>
        <dbReference type="PROSITE" id="PS51186"/>
    </source>
</evidence>
<dbReference type="RefSeq" id="WP_347241280.1">
    <property type="nucleotide sequence ID" value="NZ_JAMPLM010000001.1"/>
</dbReference>
<dbReference type="Pfam" id="PF00583">
    <property type="entry name" value="Acetyltransf_1"/>
    <property type="match status" value="1"/>
</dbReference>
<name>A0ABV0KFL4_9CYAN</name>
<gene>
    <name evidence="7" type="primary">rimI</name>
    <name evidence="7" type="ORF">NDI38_01715</name>
</gene>
<feature type="region of interest" description="Disordered" evidence="5">
    <location>
        <begin position="101"/>
        <end position="120"/>
    </location>
</feature>
<evidence type="ECO:0000256" key="2">
    <source>
        <dbReference type="ARBA" id="ARBA00022490"/>
    </source>
</evidence>
<dbReference type="EC" id="2.3.1.266" evidence="7"/>
<keyword evidence="8" id="KW-1185">Reference proteome</keyword>
<evidence type="ECO:0000256" key="3">
    <source>
        <dbReference type="ARBA" id="ARBA00022679"/>
    </source>
</evidence>
<comment type="caution">
    <text evidence="7">The sequence shown here is derived from an EMBL/GenBank/DDBJ whole genome shotgun (WGS) entry which is preliminary data.</text>
</comment>
<proteinExistence type="inferred from homology"/>
<dbReference type="PANTHER" id="PTHR43420">
    <property type="entry name" value="ACETYLTRANSFERASE"/>
    <property type="match status" value="1"/>
</dbReference>
<keyword evidence="7" id="KW-0689">Ribosomal protein</keyword>
<dbReference type="SUPFAM" id="SSF55729">
    <property type="entry name" value="Acyl-CoA N-acyltransferases (Nat)"/>
    <property type="match status" value="1"/>
</dbReference>
<keyword evidence="7" id="KW-0687">Ribonucleoprotein</keyword>
<dbReference type="InterPro" id="IPR016181">
    <property type="entry name" value="Acyl_CoA_acyltransferase"/>
</dbReference>
<evidence type="ECO:0000256" key="4">
    <source>
        <dbReference type="ARBA" id="ARBA00023315"/>
    </source>
</evidence>
<feature type="domain" description="N-acetyltransferase" evidence="6">
    <location>
        <begin position="79"/>
        <end position="224"/>
    </location>
</feature>
<accession>A0ABV0KFL4</accession>
<dbReference type="Gene3D" id="3.40.630.30">
    <property type="match status" value="1"/>
</dbReference>
<keyword evidence="4 7" id="KW-0012">Acyltransferase</keyword>
<dbReference type="InterPro" id="IPR050680">
    <property type="entry name" value="YpeA/RimI_acetyltransf"/>
</dbReference>
<comment type="similarity">
    <text evidence="1">Belongs to the acetyltransferase family. RimI subfamily.</text>
</comment>
<dbReference type="GO" id="GO:0008999">
    <property type="term" value="F:protein-N-terminal-alanine acetyltransferase activity"/>
    <property type="evidence" value="ECO:0007669"/>
    <property type="project" value="UniProtKB-EC"/>
</dbReference>
<dbReference type="InterPro" id="IPR006464">
    <property type="entry name" value="AcTrfase_RimI/Ard1"/>
</dbReference>
<evidence type="ECO:0000313" key="8">
    <source>
        <dbReference type="Proteomes" id="UP001476950"/>
    </source>
</evidence>
<keyword evidence="2" id="KW-0963">Cytoplasm</keyword>
<dbReference type="Proteomes" id="UP001476950">
    <property type="component" value="Unassembled WGS sequence"/>
</dbReference>